<dbReference type="EMBL" id="LROM01000102">
    <property type="protein sequence ID" value="OEZ97070.1"/>
    <property type="molecule type" value="Genomic_DNA"/>
</dbReference>
<evidence type="ECO:0000256" key="6">
    <source>
        <dbReference type="ARBA" id="ARBA00022723"/>
    </source>
</evidence>
<dbReference type="Proteomes" id="UP000175989">
    <property type="component" value="Unassembled WGS sequence"/>
</dbReference>
<evidence type="ECO:0000259" key="16">
    <source>
        <dbReference type="Pfam" id="PF01432"/>
    </source>
</evidence>
<dbReference type="InterPro" id="IPR001567">
    <property type="entry name" value="Pept_M3A_M3B_dom"/>
</dbReference>
<dbReference type="EC" id="3.4.15.5" evidence="12"/>
<dbReference type="FunFam" id="1.10.1370.40:FF:000001">
    <property type="entry name" value="Dipeptidyl carboxypeptidase II"/>
    <property type="match status" value="1"/>
</dbReference>
<comment type="similarity">
    <text evidence="2 15">Belongs to the peptidase M3 family.</text>
</comment>
<sequence length="739" mass="82063">MIERLCAAHWWAIPTVPAFPWRLMKETDMARPHLLLVAAALGIAFAQPVLAAAPATAPLAGNPLATASTLPFQYPAFDKIKDEHFLPAYAEGMKIHLKEITAIANNKAPATFDNTIVAMEKSGALLTRVQTTFGNLQGANTNDKLDAIDSEMSPKLAAHQDAIYLNPKLYARVKALYDKRDTLKLDAESKHLLERYNTDFVRAGAKLSAADKEKLKELNGKLATLQTNFTQNVLKEINASALVVDTREELDGMSAAEIDAAAAAAKAQGKDGKFVVALVNTTGQPPLAVLTKRKVREKLMAVSLERGSHGSQFDNRQLVLQIAKARAEKATLLGYENFAAYSLEDQTAHDTAAVNKLLTELATPAVNNARKEAADLQAVVDADKQNFKISAGDWAYYTDKVRAQRFAFDESQLKPYFELDNVLINGVFFAATKLYGITFKERKDLPVYNPDVRVFDVFDADGKQLAIFLADMYARGNKQGGAWMNEYISQSSLLGTKSVVANHLNIPKPPAGEPTLLTYDEVTTAFHEFGHALHGMFSNVKYPRFSGTSVPRDFVEYPSQVNEMWAIWPEVLANYAKHYKTGAPMPKELLDKVIASKKFNQGFKTTEYLSASLLDQRWHQLTPAQIPTDVLAFEAKSLKDMGVDFAPVPPRYRTTYFSHSFSGGYSAGYYAYLWSEKLDADTVEWFKEKGGLKRENGDWFRSKLLSRGGTDDAMNLFRNFRGRDPIIEPLLERRGLTGK</sequence>
<keyword evidence="9 15" id="KW-0482">Metalloprotease</keyword>
<keyword evidence="8 15" id="KW-0862">Zinc</keyword>
<evidence type="ECO:0000256" key="13">
    <source>
        <dbReference type="ARBA" id="ARBA00070755"/>
    </source>
</evidence>
<evidence type="ECO:0000256" key="3">
    <source>
        <dbReference type="ARBA" id="ARBA00022490"/>
    </source>
</evidence>
<dbReference type="GO" id="GO:0004222">
    <property type="term" value="F:metalloendopeptidase activity"/>
    <property type="evidence" value="ECO:0007669"/>
    <property type="project" value="InterPro"/>
</dbReference>
<evidence type="ECO:0000256" key="5">
    <source>
        <dbReference type="ARBA" id="ARBA00022670"/>
    </source>
</evidence>
<evidence type="ECO:0000256" key="7">
    <source>
        <dbReference type="ARBA" id="ARBA00022801"/>
    </source>
</evidence>
<dbReference type="GO" id="GO:0004180">
    <property type="term" value="F:carboxypeptidase activity"/>
    <property type="evidence" value="ECO:0007669"/>
    <property type="project" value="UniProtKB-KW"/>
</dbReference>
<dbReference type="GO" id="GO:0006508">
    <property type="term" value="P:proteolysis"/>
    <property type="evidence" value="ECO:0007669"/>
    <property type="project" value="UniProtKB-KW"/>
</dbReference>
<keyword evidence="7 15" id="KW-0378">Hydrolase</keyword>
<keyword evidence="18" id="KW-1185">Reference proteome</keyword>
<dbReference type="CDD" id="cd06456">
    <property type="entry name" value="M3A_DCP"/>
    <property type="match status" value="1"/>
</dbReference>
<keyword evidence="5 15" id="KW-0645">Protease</keyword>
<evidence type="ECO:0000256" key="12">
    <source>
        <dbReference type="ARBA" id="ARBA00066668"/>
    </source>
</evidence>
<evidence type="ECO:0000256" key="1">
    <source>
        <dbReference type="ARBA" id="ARBA00004496"/>
    </source>
</evidence>
<organism evidence="17 18">
    <name type="scientific">Duganella phyllosphaerae</name>
    <dbReference type="NCBI Taxonomy" id="762836"/>
    <lineage>
        <taxon>Bacteria</taxon>
        <taxon>Pseudomonadati</taxon>
        <taxon>Pseudomonadota</taxon>
        <taxon>Betaproteobacteria</taxon>
        <taxon>Burkholderiales</taxon>
        <taxon>Oxalobacteraceae</taxon>
        <taxon>Telluria group</taxon>
        <taxon>Duganella</taxon>
    </lineage>
</organism>
<dbReference type="SUPFAM" id="SSF55486">
    <property type="entry name" value="Metalloproteases ('zincins'), catalytic domain"/>
    <property type="match status" value="1"/>
</dbReference>
<dbReference type="Gene3D" id="3.40.390.10">
    <property type="entry name" value="Collagenase (Catalytic Domain)"/>
    <property type="match status" value="1"/>
</dbReference>
<name>A0A1E7WFB6_9BURK</name>
<dbReference type="PANTHER" id="PTHR43660">
    <property type="entry name" value="DIPEPTIDYL CARBOXYPEPTIDASE"/>
    <property type="match status" value="1"/>
</dbReference>
<dbReference type="Pfam" id="PF01432">
    <property type="entry name" value="Peptidase_M3"/>
    <property type="match status" value="1"/>
</dbReference>
<dbReference type="InterPro" id="IPR024079">
    <property type="entry name" value="MetalloPept_cat_dom_sf"/>
</dbReference>
<evidence type="ECO:0000256" key="11">
    <source>
        <dbReference type="ARBA" id="ARBA00054529"/>
    </source>
</evidence>
<comment type="catalytic activity">
    <reaction evidence="10">
        <text>Hydrolysis of unblocked, C-terminal dipeptides from oligopeptides, with broad specificity. Does not hydrolyze bonds in which P1' is Pro, or both P1 and P1' are Gly.</text>
        <dbReference type="EC" id="3.4.15.5"/>
    </reaction>
</comment>
<dbReference type="GO" id="GO:0005829">
    <property type="term" value="C:cytosol"/>
    <property type="evidence" value="ECO:0007669"/>
    <property type="project" value="TreeGrafter"/>
</dbReference>
<evidence type="ECO:0000313" key="17">
    <source>
        <dbReference type="EMBL" id="OEZ97070.1"/>
    </source>
</evidence>
<reference evidence="18" key="1">
    <citation type="journal article" date="2016" name="Front. Microbiol.">
        <title>Molecular Keys to the Janthinobacterium and Duganella spp. Interaction with the Plant Pathogen Fusarium graminearum.</title>
        <authorList>
            <person name="Haack F.S."/>
            <person name="Poehlein A."/>
            <person name="Kroger C."/>
            <person name="Voigt C.A."/>
            <person name="Piepenbring M."/>
            <person name="Bode H.B."/>
            <person name="Daniel R."/>
            <person name="Schafer W."/>
            <person name="Streit W.R."/>
        </authorList>
    </citation>
    <scope>NUCLEOTIDE SEQUENCE [LARGE SCALE GENOMIC DNA]</scope>
    <source>
        <strain evidence="18">T54</strain>
    </source>
</reference>
<dbReference type="GO" id="GO:0046872">
    <property type="term" value="F:metal ion binding"/>
    <property type="evidence" value="ECO:0007669"/>
    <property type="project" value="UniProtKB-UniRule"/>
</dbReference>
<dbReference type="Gene3D" id="1.10.1370.10">
    <property type="entry name" value="Neurolysin, domain 3"/>
    <property type="match status" value="1"/>
</dbReference>
<evidence type="ECO:0000256" key="15">
    <source>
        <dbReference type="RuleBase" id="RU003435"/>
    </source>
</evidence>
<accession>A0A1E7WFB6</accession>
<keyword evidence="3" id="KW-0963">Cytoplasm</keyword>
<gene>
    <name evidence="17" type="primary">dcp_2</name>
    <name evidence="17" type="ORF">DUPY_36510</name>
</gene>
<proteinExistence type="inferred from homology"/>
<evidence type="ECO:0000313" key="18">
    <source>
        <dbReference type="Proteomes" id="UP000175989"/>
    </source>
</evidence>
<evidence type="ECO:0000256" key="2">
    <source>
        <dbReference type="ARBA" id="ARBA00006040"/>
    </source>
</evidence>
<dbReference type="FunFam" id="3.40.390.10:FF:000009">
    <property type="entry name" value="Oligopeptidase A"/>
    <property type="match status" value="1"/>
</dbReference>
<comment type="cofactor">
    <cofactor evidence="15">
        <name>Zn(2+)</name>
        <dbReference type="ChEBI" id="CHEBI:29105"/>
    </cofactor>
    <text evidence="15">Binds 1 zinc ion.</text>
</comment>
<dbReference type="Gene3D" id="1.10.1370.40">
    <property type="match status" value="1"/>
</dbReference>
<comment type="caution">
    <text evidence="17">The sequence shown here is derived from an EMBL/GenBank/DDBJ whole genome shotgun (WGS) entry which is preliminary data.</text>
</comment>
<dbReference type="AlphaFoldDB" id="A0A1E7WFB6"/>
<feature type="domain" description="Peptidase M3A/M3B catalytic" evidence="16">
    <location>
        <begin position="291"/>
        <end position="735"/>
    </location>
</feature>
<dbReference type="PATRIC" id="fig|762836.4.peg.3764"/>
<evidence type="ECO:0000256" key="4">
    <source>
        <dbReference type="ARBA" id="ARBA00022645"/>
    </source>
</evidence>
<evidence type="ECO:0000256" key="14">
    <source>
        <dbReference type="ARBA" id="ARBA00075608"/>
    </source>
</evidence>
<evidence type="ECO:0000256" key="9">
    <source>
        <dbReference type="ARBA" id="ARBA00023049"/>
    </source>
</evidence>
<dbReference type="InterPro" id="IPR034005">
    <property type="entry name" value="M3A_DCP"/>
</dbReference>
<comment type="function">
    <text evidence="11">Removes dipeptides from the C-termini of N-blocked tripeptides, tetrapeptides and larger peptides.</text>
</comment>
<evidence type="ECO:0000256" key="10">
    <source>
        <dbReference type="ARBA" id="ARBA00052506"/>
    </source>
</evidence>
<dbReference type="InterPro" id="IPR024077">
    <property type="entry name" value="Neurolysin/TOP_dom2"/>
</dbReference>
<protein>
    <recommendedName>
        <fullName evidence="13">Dipeptidyl carboxypeptidase</fullName>
        <ecNumber evidence="12">3.4.15.5</ecNumber>
    </recommendedName>
    <alternativeName>
        <fullName evidence="14">Peptidyl-dipeptidase Dcp</fullName>
    </alternativeName>
</protein>
<keyword evidence="6 15" id="KW-0479">Metal-binding</keyword>
<comment type="subcellular location">
    <subcellularLocation>
        <location evidence="1">Cytoplasm</location>
    </subcellularLocation>
</comment>
<dbReference type="InterPro" id="IPR045090">
    <property type="entry name" value="Pept_M3A_M3B"/>
</dbReference>
<dbReference type="PANTHER" id="PTHR43660:SF1">
    <property type="entry name" value="DIPEPTIDYL CARBOXYPEPTIDASE"/>
    <property type="match status" value="1"/>
</dbReference>
<evidence type="ECO:0000256" key="8">
    <source>
        <dbReference type="ARBA" id="ARBA00022833"/>
    </source>
</evidence>
<dbReference type="GO" id="GO:0008241">
    <property type="term" value="F:peptidyl-dipeptidase activity"/>
    <property type="evidence" value="ECO:0007669"/>
    <property type="project" value="UniProtKB-EC"/>
</dbReference>
<keyword evidence="4 17" id="KW-0121">Carboxypeptidase</keyword>